<protein>
    <submittedName>
        <fullName evidence="4">Por secretion system C-terminal sorting domain protein</fullName>
    </submittedName>
</protein>
<name>A0A1E5UEQ5_9FLAO</name>
<evidence type="ECO:0000256" key="2">
    <source>
        <dbReference type="SAM" id="SignalP"/>
    </source>
</evidence>
<dbReference type="InterPro" id="IPR036415">
    <property type="entry name" value="Lamin_tail_dom_sf"/>
</dbReference>
<dbReference type="InterPro" id="IPR026444">
    <property type="entry name" value="Secre_tail"/>
</dbReference>
<keyword evidence="5" id="KW-1185">Reference proteome</keyword>
<gene>
    <name evidence="4" type="ORF">BHF72_2416</name>
</gene>
<feature type="signal peptide" evidence="2">
    <location>
        <begin position="1"/>
        <end position="19"/>
    </location>
</feature>
<dbReference type="KEGG" id="cnr:EB819_08260"/>
<dbReference type="Pfam" id="PF00932">
    <property type="entry name" value="LTD"/>
    <property type="match status" value="1"/>
</dbReference>
<evidence type="ECO:0000313" key="5">
    <source>
        <dbReference type="Proteomes" id="UP000095601"/>
    </source>
</evidence>
<keyword evidence="1 2" id="KW-0732">Signal</keyword>
<accession>A0A1E5UEQ5</accession>
<dbReference type="InterPro" id="IPR001322">
    <property type="entry name" value="Lamin_tail_dom"/>
</dbReference>
<feature type="domain" description="LTD" evidence="3">
    <location>
        <begin position="9"/>
        <end position="161"/>
    </location>
</feature>
<dbReference type="NCBIfam" id="TIGR04183">
    <property type="entry name" value="Por_Secre_tail"/>
    <property type="match status" value="1"/>
</dbReference>
<reference evidence="4 5" key="1">
    <citation type="submission" date="2016-09" db="EMBL/GenBank/DDBJ databases">
        <authorList>
            <person name="Capua I."/>
            <person name="De Benedictis P."/>
            <person name="Joannis T."/>
            <person name="Lombin L.H."/>
            <person name="Cattoli G."/>
        </authorList>
    </citation>
    <scope>NUCLEOTIDE SEQUENCE [LARGE SCALE GENOMIC DNA]</scope>
    <source>
        <strain evidence="4 5">NRS-1</strain>
    </source>
</reference>
<dbReference type="Pfam" id="PF18962">
    <property type="entry name" value="Por_Secre_tail"/>
    <property type="match status" value="1"/>
</dbReference>
<dbReference type="PATRIC" id="fig|237258.4.peg.2576"/>
<dbReference type="PROSITE" id="PS51841">
    <property type="entry name" value="LTD"/>
    <property type="match status" value="1"/>
</dbReference>
<proteinExistence type="predicted"/>
<organism evidence="4 5">
    <name type="scientific">Cloacibacterium normanense</name>
    <dbReference type="NCBI Taxonomy" id="237258"/>
    <lineage>
        <taxon>Bacteria</taxon>
        <taxon>Pseudomonadati</taxon>
        <taxon>Bacteroidota</taxon>
        <taxon>Flavobacteriia</taxon>
        <taxon>Flavobacteriales</taxon>
        <taxon>Weeksellaceae</taxon>
    </lineage>
</organism>
<comment type="caution">
    <text evidence="4">The sequence shown here is derived from an EMBL/GenBank/DDBJ whole genome shotgun (WGS) entry which is preliminary data.</text>
</comment>
<dbReference type="SUPFAM" id="SSF74853">
    <property type="entry name" value="Lamin A/C globular tail domain"/>
    <property type="match status" value="1"/>
</dbReference>
<dbReference type="EMBL" id="MKGI01000053">
    <property type="protein sequence ID" value="OEL11145.1"/>
    <property type="molecule type" value="Genomic_DNA"/>
</dbReference>
<evidence type="ECO:0000256" key="1">
    <source>
        <dbReference type="ARBA" id="ARBA00022729"/>
    </source>
</evidence>
<dbReference type="AlphaFoldDB" id="A0A1E5UEQ5"/>
<evidence type="ECO:0000259" key="3">
    <source>
        <dbReference type="PROSITE" id="PS51841"/>
    </source>
</evidence>
<dbReference type="Proteomes" id="UP000095601">
    <property type="component" value="Unassembled WGS sequence"/>
</dbReference>
<feature type="chain" id="PRO_5009186976" evidence="2">
    <location>
        <begin position="20"/>
        <end position="289"/>
    </location>
</feature>
<evidence type="ECO:0000313" key="4">
    <source>
        <dbReference type="EMBL" id="OEL11145.1"/>
    </source>
</evidence>
<sequence>MKKIFTLLSFVALGISANAQVVINEVYGGGGAGTSVYINDFVELINIGNTSVTLSDVSIQYASATGTFNSYNVLPTFTLAPGQKYLIEMVPSTANTVGTVLPLADYQVTNNTNFSGTNYNGGFNMSGSNGKVAIVQGAPGAPVQATGPVSAGVLDFVGYGTANLFEGTAAAPATDATKSAQRKIPVVDTNSNVNDFEVKAPTPENKSTSLSTGDIAKLKFNLVRNTKVTNEISFGEKANIKIYNVSGSLVKSASVEKNTSLNVSSLPKGVYVVTGEVNGETVSQKIVKQ</sequence>
<dbReference type="OrthoDB" id="1465721at2"/>
<dbReference type="RefSeq" id="WP_069798742.1">
    <property type="nucleotide sequence ID" value="NZ_CP034157.1"/>
</dbReference>